<gene>
    <name evidence="2" type="ORF">TRIADDRAFT_58641</name>
</gene>
<evidence type="ECO:0008006" key="4">
    <source>
        <dbReference type="Google" id="ProtNLM"/>
    </source>
</evidence>
<proteinExistence type="predicted"/>
<name>B3S396_TRIAD</name>
<dbReference type="CTD" id="6755830"/>
<keyword evidence="3" id="KW-1185">Reference proteome</keyword>
<dbReference type="Gene3D" id="3.30.70.330">
    <property type="match status" value="1"/>
</dbReference>
<dbReference type="GeneID" id="6755830"/>
<feature type="compositionally biased region" description="Basic residues" evidence="1">
    <location>
        <begin position="58"/>
        <end position="72"/>
    </location>
</feature>
<dbReference type="eggNOG" id="KOG4483">
    <property type="taxonomic scope" value="Eukaryota"/>
</dbReference>
<dbReference type="AlphaFoldDB" id="B3S396"/>
<feature type="region of interest" description="Disordered" evidence="1">
    <location>
        <begin position="1"/>
        <end position="104"/>
    </location>
</feature>
<evidence type="ECO:0000313" key="2">
    <source>
        <dbReference type="EMBL" id="EDV22932.1"/>
    </source>
</evidence>
<sequence length="356" mass="39748">MAESSSSISENVNTPEAKEESRSSENDKSNDRKSNQKRPTAEIYVPRQRREADIGKEKKSKSGKKSKKKNKMKPIETGPPKKAVPVENANATAGSDSILPDSISNSTVITEKENALTMKPINEPGGDVILKESSKKGNDDIANEINNLSINQNTSSQDASTTVQERSTQAVEVESPTNSAESAQAIFENHESSEEEWEKCFDESGECLDAKLMKELRNVVPSTNKMQLKQAVNDYSNYDIKDEYSHVLEMYDFSEALQTSDLNAALNGTGCKDFVIRWTDDTHALIVLSDSHAESFQPFKARPETSAATARRMVATHLGVRPNISREQRKMEMQKVKEAREQKKREAEQKRSIWDG</sequence>
<dbReference type="OMA" id="RRMVATH"/>
<dbReference type="InterPro" id="IPR039884">
    <property type="entry name" value="R3HC1/R3HCL"/>
</dbReference>
<dbReference type="PANTHER" id="PTHR21678:SF0">
    <property type="entry name" value="C3H1-TYPE DOMAIN-CONTAINING PROTEIN"/>
    <property type="match status" value="1"/>
</dbReference>
<feature type="region of interest" description="Disordered" evidence="1">
    <location>
        <begin position="323"/>
        <end position="356"/>
    </location>
</feature>
<dbReference type="HOGENOM" id="CLU_070828_0_0_1"/>
<feature type="compositionally biased region" description="Polar residues" evidence="1">
    <location>
        <begin position="1"/>
        <end position="14"/>
    </location>
</feature>
<dbReference type="InterPro" id="IPR012677">
    <property type="entry name" value="Nucleotide-bd_a/b_plait_sf"/>
</dbReference>
<dbReference type="EMBL" id="DS985248">
    <property type="protein sequence ID" value="EDV22932.1"/>
    <property type="molecule type" value="Genomic_DNA"/>
</dbReference>
<protein>
    <recommendedName>
        <fullName evidence="4">R3H domain-containing protein</fullName>
    </recommendedName>
</protein>
<dbReference type="PhylomeDB" id="B3S396"/>
<dbReference type="OrthoDB" id="5418203at2759"/>
<dbReference type="KEGG" id="tad:TRIADDRAFT_58641"/>
<reference evidence="2 3" key="1">
    <citation type="journal article" date="2008" name="Nature">
        <title>The Trichoplax genome and the nature of placozoans.</title>
        <authorList>
            <person name="Srivastava M."/>
            <person name="Begovic E."/>
            <person name="Chapman J."/>
            <person name="Putnam N.H."/>
            <person name="Hellsten U."/>
            <person name="Kawashima T."/>
            <person name="Kuo A."/>
            <person name="Mitros T."/>
            <person name="Salamov A."/>
            <person name="Carpenter M.L."/>
            <person name="Signorovitch A.Y."/>
            <person name="Moreno M.A."/>
            <person name="Kamm K."/>
            <person name="Grimwood J."/>
            <person name="Schmutz J."/>
            <person name="Shapiro H."/>
            <person name="Grigoriev I.V."/>
            <person name="Buss L.W."/>
            <person name="Schierwater B."/>
            <person name="Dellaporta S.L."/>
            <person name="Rokhsar D.S."/>
        </authorList>
    </citation>
    <scope>NUCLEOTIDE SEQUENCE [LARGE SCALE GENOMIC DNA]</scope>
    <source>
        <strain evidence="2 3">Grell-BS-1999</strain>
    </source>
</reference>
<feature type="compositionally biased region" description="Basic and acidic residues" evidence="1">
    <location>
        <begin position="324"/>
        <end position="356"/>
    </location>
</feature>
<dbReference type="PANTHER" id="PTHR21678">
    <property type="entry name" value="GROWTH INHIBITION AND DIFFERENTIATION RELATED PROTEIN 88"/>
    <property type="match status" value="1"/>
</dbReference>
<feature type="compositionally biased region" description="Basic and acidic residues" evidence="1">
    <location>
        <begin position="48"/>
        <end position="57"/>
    </location>
</feature>
<evidence type="ECO:0000256" key="1">
    <source>
        <dbReference type="SAM" id="MobiDB-lite"/>
    </source>
</evidence>
<dbReference type="InParanoid" id="B3S396"/>
<dbReference type="Proteomes" id="UP000009022">
    <property type="component" value="Unassembled WGS sequence"/>
</dbReference>
<dbReference type="RefSeq" id="XP_002114798.1">
    <property type="nucleotide sequence ID" value="XM_002114762.1"/>
</dbReference>
<evidence type="ECO:0000313" key="3">
    <source>
        <dbReference type="Proteomes" id="UP000009022"/>
    </source>
</evidence>
<feature type="compositionally biased region" description="Basic and acidic residues" evidence="1">
    <location>
        <begin position="16"/>
        <end position="34"/>
    </location>
</feature>
<organism evidence="2 3">
    <name type="scientific">Trichoplax adhaerens</name>
    <name type="common">Trichoplax reptans</name>
    <dbReference type="NCBI Taxonomy" id="10228"/>
    <lineage>
        <taxon>Eukaryota</taxon>
        <taxon>Metazoa</taxon>
        <taxon>Placozoa</taxon>
        <taxon>Uniplacotomia</taxon>
        <taxon>Trichoplacea</taxon>
        <taxon>Trichoplacidae</taxon>
        <taxon>Trichoplax</taxon>
    </lineage>
</organism>
<accession>B3S396</accession>